<dbReference type="SUPFAM" id="SSF55729">
    <property type="entry name" value="Acyl-CoA N-acyltransferases (Nat)"/>
    <property type="match status" value="2"/>
</dbReference>
<evidence type="ECO:0000313" key="3">
    <source>
        <dbReference type="Proteomes" id="UP001209878"/>
    </source>
</evidence>
<protein>
    <recommendedName>
        <fullName evidence="1">N-acetyltransferase domain-containing protein</fullName>
    </recommendedName>
</protein>
<dbReference type="Gene3D" id="3.40.630.30">
    <property type="match status" value="1"/>
</dbReference>
<reference evidence="2" key="1">
    <citation type="journal article" date="2023" name="Mol. Biol. Evol.">
        <title>Third-Generation Sequencing Reveals the Adaptive Role of the Epigenome in Three Deep-Sea Polychaetes.</title>
        <authorList>
            <person name="Perez M."/>
            <person name="Aroh O."/>
            <person name="Sun Y."/>
            <person name="Lan Y."/>
            <person name="Juniper S.K."/>
            <person name="Young C.R."/>
            <person name="Angers B."/>
            <person name="Qian P.Y."/>
        </authorList>
    </citation>
    <scope>NUCLEOTIDE SEQUENCE</scope>
    <source>
        <strain evidence="2">R07B-5</strain>
    </source>
</reference>
<gene>
    <name evidence="2" type="ORF">NP493_243g03052</name>
</gene>
<feature type="domain" description="N-acetyltransferase" evidence="1">
    <location>
        <begin position="232"/>
        <end position="391"/>
    </location>
</feature>
<name>A0AAD9NZ77_RIDPI</name>
<dbReference type="EMBL" id="JAODUO010000242">
    <property type="protein sequence ID" value="KAK2185213.1"/>
    <property type="molecule type" value="Genomic_DNA"/>
</dbReference>
<dbReference type="InterPro" id="IPR000182">
    <property type="entry name" value="GNAT_dom"/>
</dbReference>
<dbReference type="GO" id="GO:0016747">
    <property type="term" value="F:acyltransferase activity, transferring groups other than amino-acyl groups"/>
    <property type="evidence" value="ECO:0007669"/>
    <property type="project" value="InterPro"/>
</dbReference>
<evidence type="ECO:0000313" key="2">
    <source>
        <dbReference type="EMBL" id="KAK2185213.1"/>
    </source>
</evidence>
<comment type="caution">
    <text evidence="2">The sequence shown here is derived from an EMBL/GenBank/DDBJ whole genome shotgun (WGS) entry which is preliminary data.</text>
</comment>
<organism evidence="2 3">
    <name type="scientific">Ridgeia piscesae</name>
    <name type="common">Tubeworm</name>
    <dbReference type="NCBI Taxonomy" id="27915"/>
    <lineage>
        <taxon>Eukaryota</taxon>
        <taxon>Metazoa</taxon>
        <taxon>Spiralia</taxon>
        <taxon>Lophotrochozoa</taxon>
        <taxon>Annelida</taxon>
        <taxon>Polychaeta</taxon>
        <taxon>Sedentaria</taxon>
        <taxon>Canalipalpata</taxon>
        <taxon>Sabellida</taxon>
        <taxon>Siboglinidae</taxon>
        <taxon>Ridgeia</taxon>
    </lineage>
</organism>
<dbReference type="PROSITE" id="PS51186">
    <property type="entry name" value="GNAT"/>
    <property type="match status" value="1"/>
</dbReference>
<dbReference type="Proteomes" id="UP001209878">
    <property type="component" value="Unassembled WGS sequence"/>
</dbReference>
<sequence length="406" mass="44802">MLAPLEISQSTKVTIHSMERDELQVTPLPVDRFDELFDLQRHLAGVKNPAYAAFGEDEFIGIDGFRALIDSGDTLIAIDGKKDDVINSFACVAPSVFVKYYKAAIADLFVGVSSAQAEAGMFRKWIDIAIAHARKLGYVTVLVQTFVTNVVTFSDLREAGFEYCAQLPSSGRIIGVGLTDSVLWRKTIADRSTCDFSVRRVSRDFCWNFGPARPRKDFGSPRRYTLNDGTVIERDRLKAEDIDSFCQLFVEASKLGQGYTTDISDPAKMRRFVEESSAYVCGTWKTIDTGEMVAAGLIRPAICCRTTTPVVSSGAVVVRPDFGAKGLGKSMMEVWVELSISCGYDVVYFETHTRNTPMLKMAIKGGMQIIGCVPATIKLPTSGWEDSLLFYKSFGRYTKASKSLSS</sequence>
<keyword evidence="3" id="KW-1185">Reference proteome</keyword>
<evidence type="ECO:0000259" key="1">
    <source>
        <dbReference type="PROSITE" id="PS51186"/>
    </source>
</evidence>
<accession>A0AAD9NZ77</accession>
<dbReference type="AlphaFoldDB" id="A0AAD9NZ77"/>
<dbReference type="InterPro" id="IPR016181">
    <property type="entry name" value="Acyl_CoA_acyltransferase"/>
</dbReference>
<proteinExistence type="predicted"/>